<name>A0A165YBJ7_DAUCS</name>
<proteinExistence type="predicted"/>
<evidence type="ECO:0000313" key="1">
    <source>
        <dbReference type="EMBL" id="KZM98948.1"/>
    </source>
</evidence>
<dbReference type="GO" id="GO:0005737">
    <property type="term" value="C:cytoplasm"/>
    <property type="evidence" value="ECO:0007669"/>
    <property type="project" value="TreeGrafter"/>
</dbReference>
<gene>
    <name evidence="1" type="ORF">DCAR_013690</name>
</gene>
<dbReference type="SUPFAM" id="SSF74650">
    <property type="entry name" value="Galactose mutarotase-like"/>
    <property type="match status" value="1"/>
</dbReference>
<organism evidence="1">
    <name type="scientific">Daucus carota subsp. sativus</name>
    <name type="common">Carrot</name>
    <dbReference type="NCBI Taxonomy" id="79200"/>
    <lineage>
        <taxon>Eukaryota</taxon>
        <taxon>Viridiplantae</taxon>
        <taxon>Streptophyta</taxon>
        <taxon>Embryophyta</taxon>
        <taxon>Tracheophyta</taxon>
        <taxon>Spermatophyta</taxon>
        <taxon>Magnoliopsida</taxon>
        <taxon>eudicotyledons</taxon>
        <taxon>Gunneridae</taxon>
        <taxon>Pentapetalae</taxon>
        <taxon>asterids</taxon>
        <taxon>campanulids</taxon>
        <taxon>Apiales</taxon>
        <taxon>Apiaceae</taxon>
        <taxon>Apioideae</taxon>
        <taxon>Scandiceae</taxon>
        <taxon>Daucinae</taxon>
        <taxon>Daucus</taxon>
        <taxon>Daucus sect. Daucus</taxon>
    </lineage>
</organism>
<dbReference type="InterPro" id="IPR014718">
    <property type="entry name" value="GH-type_carb-bd"/>
</dbReference>
<dbReference type="GO" id="GO:0047938">
    <property type="term" value="F:glucose-6-phosphate 1-epimerase activity"/>
    <property type="evidence" value="ECO:0007669"/>
    <property type="project" value="TreeGrafter"/>
</dbReference>
<dbReference type="PANTHER" id="PTHR11122:SF15">
    <property type="entry name" value="PROTEIN NDH-DEPENDENT CYCLIC ELECTRON FLOW 5"/>
    <property type="match status" value="1"/>
</dbReference>
<sequence length="708" mass="77711">MASSSLLSLSLPKPSIIRATAITTPTSTTITTPATAESLEQKFGRKGIKFLDSGDVELTVRNGSSLKLQIPNAHVTSYKPKVYWKDDGFEEILYTLPPKPNSSGSAKGGIGLVLNNVPAAAEPKPKISSSVSPVDTSQWIVKDVDSDSIDAVQIALLAYIFSLAYPPVSKTSLGTVLCCYICEVDDVAISEAMKTEDPGMFSFGYEPEQKPGLWTVQDVPITILRNKLSRVYTAPPAERLKPFYNTPPSKYETIDQGKELFYRVIRMGFDDIYVSSPGSISEKFGKDYFICTGPASMLVPVVVNPGEEWRGAQIKTSQSISMSIAYSSFFSPTFTALPSTKPIAKLNPLHPYSPATIRWNNPRRDFQLPSVASIPYPPINVDYLETEFNGHGVSFASIGDGCVVKMKLDNGSLASIMLPSGLITSYKAPMWHEGLLELLHTVVSEAEDGGGVIQGGVSLAFKCESQEGVSWSPSNWALYGVTGSPEEFIQVELISSNRERMVEIKHIVTLRQDVLSSELIITNSNTTGIRLMGSIVSHLAVSTPEATYAMGLERSNFFIRPPILSNYSIVPPDFGKTKKTASGIWQIFSGWGSKNLEIVNDAEKMSYESREELEGEEDDNNKQLTEEMSRIYTCAPTNFTVLDRGRRNSVVVAREGFNELYIFSPGSNHNSYSKYAYICLGQAALLKPITLAPESEWRAAQHLHNPNM</sequence>
<dbReference type="EMBL" id="LNRQ01000004">
    <property type="protein sequence ID" value="KZM98948.1"/>
    <property type="molecule type" value="Genomic_DNA"/>
</dbReference>
<dbReference type="GO" id="GO:0005975">
    <property type="term" value="P:carbohydrate metabolic process"/>
    <property type="evidence" value="ECO:0007669"/>
    <property type="project" value="InterPro"/>
</dbReference>
<reference evidence="1" key="1">
    <citation type="journal article" date="2016" name="Nat. Genet.">
        <title>A high-quality carrot genome assembly provides new insights into carotenoid accumulation and asterid genome evolution.</title>
        <authorList>
            <person name="Iorizzo M."/>
            <person name="Ellison S."/>
            <person name="Senalik D."/>
            <person name="Zeng P."/>
            <person name="Satapoomin P."/>
            <person name="Huang J."/>
            <person name="Bowman M."/>
            <person name="Iovene M."/>
            <person name="Sanseverino W."/>
            <person name="Cavagnaro P."/>
            <person name="Yildiz M."/>
            <person name="Macko-Podgorni A."/>
            <person name="Moranska E."/>
            <person name="Grzebelus E."/>
            <person name="Grzebelus D."/>
            <person name="Ashrafi H."/>
            <person name="Zheng Z."/>
            <person name="Cheng S."/>
            <person name="Spooner D."/>
            <person name="Van Deynze A."/>
            <person name="Simon P."/>
        </authorList>
    </citation>
    <scope>NUCLEOTIDE SEQUENCE [LARGE SCALE GENOMIC DNA]</scope>
    <source>
        <tissue evidence="1">Leaf</tissue>
    </source>
</reference>
<dbReference type="AlphaFoldDB" id="A0A165YBJ7"/>
<protein>
    <submittedName>
        <fullName evidence="1">Uncharacterized protein</fullName>
    </submittedName>
</protein>
<accession>A0A165YBJ7</accession>
<dbReference type="Gene3D" id="2.70.98.10">
    <property type="match status" value="2"/>
</dbReference>
<comment type="caution">
    <text evidence="1">The sequence shown here is derived from an EMBL/GenBank/DDBJ whole genome shotgun (WGS) entry which is preliminary data.</text>
</comment>
<dbReference type="GO" id="GO:0030246">
    <property type="term" value="F:carbohydrate binding"/>
    <property type="evidence" value="ECO:0007669"/>
    <property type="project" value="InterPro"/>
</dbReference>
<dbReference type="OMA" id="IGPESEW"/>
<dbReference type="STRING" id="79200.A0A165YBJ7"/>
<dbReference type="Gramene" id="KZM98948">
    <property type="protein sequence ID" value="KZM98948"/>
    <property type="gene ID" value="DCAR_013690"/>
</dbReference>
<dbReference type="PANTHER" id="PTHR11122">
    <property type="entry name" value="APOSPORY-ASSOCIATED PROTEIN C-RELATED"/>
    <property type="match status" value="1"/>
</dbReference>
<dbReference type="InterPro" id="IPR011013">
    <property type="entry name" value="Gal_mutarotase_sf_dom"/>
</dbReference>